<gene>
    <name evidence="1" type="ORF">MYCFIDRAFT_211888</name>
</gene>
<sequence>MLAAGRPIATSAATTWMVAFLPTTCQARRRSSRWRLPQLWRRRSFRVGLPKATQGWRQCWLFHRQHVQTRRRSLRWRLPQLWRRRSFRADCPKLRKDGGSLASERFNHGEVRYNKADCPNLRVEREFTGTYITGTYNQCGAEGYRRTRMYEMFRALGIQDTSLGKG</sequence>
<dbReference type="HOGENOM" id="CLU_1603470_0_0_1"/>
<dbReference type="Proteomes" id="UP000016932">
    <property type="component" value="Unassembled WGS sequence"/>
</dbReference>
<proteinExistence type="predicted"/>
<organism evidence="1 2">
    <name type="scientific">Pseudocercospora fijiensis (strain CIRAD86)</name>
    <name type="common">Black leaf streak disease fungus</name>
    <name type="synonym">Mycosphaerella fijiensis</name>
    <dbReference type="NCBI Taxonomy" id="383855"/>
    <lineage>
        <taxon>Eukaryota</taxon>
        <taxon>Fungi</taxon>
        <taxon>Dikarya</taxon>
        <taxon>Ascomycota</taxon>
        <taxon>Pezizomycotina</taxon>
        <taxon>Dothideomycetes</taxon>
        <taxon>Dothideomycetidae</taxon>
        <taxon>Mycosphaerellales</taxon>
        <taxon>Mycosphaerellaceae</taxon>
        <taxon>Pseudocercospora</taxon>
    </lineage>
</organism>
<dbReference type="EMBL" id="KB446561">
    <property type="protein sequence ID" value="EME79856.1"/>
    <property type="molecule type" value="Genomic_DNA"/>
</dbReference>
<dbReference type="GeneID" id="19337538"/>
<dbReference type="RefSeq" id="XP_007928978.1">
    <property type="nucleotide sequence ID" value="XM_007930787.1"/>
</dbReference>
<name>M3A5H1_PSEFD</name>
<dbReference type="AlphaFoldDB" id="M3A5H1"/>
<dbReference type="KEGG" id="pfj:MYCFIDRAFT_211888"/>
<reference evidence="1 2" key="1">
    <citation type="journal article" date="2012" name="PLoS Pathog.">
        <title>Diverse lifestyles and strategies of plant pathogenesis encoded in the genomes of eighteen Dothideomycetes fungi.</title>
        <authorList>
            <person name="Ohm R.A."/>
            <person name="Feau N."/>
            <person name="Henrissat B."/>
            <person name="Schoch C.L."/>
            <person name="Horwitz B.A."/>
            <person name="Barry K.W."/>
            <person name="Condon B.J."/>
            <person name="Copeland A.C."/>
            <person name="Dhillon B."/>
            <person name="Glaser F."/>
            <person name="Hesse C.N."/>
            <person name="Kosti I."/>
            <person name="LaButti K."/>
            <person name="Lindquist E.A."/>
            <person name="Lucas S."/>
            <person name="Salamov A.A."/>
            <person name="Bradshaw R.E."/>
            <person name="Ciuffetti L."/>
            <person name="Hamelin R.C."/>
            <person name="Kema G.H.J."/>
            <person name="Lawrence C."/>
            <person name="Scott J.A."/>
            <person name="Spatafora J.W."/>
            <person name="Turgeon B.G."/>
            <person name="de Wit P.J.G.M."/>
            <person name="Zhong S."/>
            <person name="Goodwin S.B."/>
            <person name="Grigoriev I.V."/>
        </authorList>
    </citation>
    <scope>NUCLEOTIDE SEQUENCE [LARGE SCALE GENOMIC DNA]</scope>
    <source>
        <strain evidence="1 2">CIRAD86</strain>
    </source>
</reference>
<keyword evidence="2" id="KW-1185">Reference proteome</keyword>
<evidence type="ECO:0000313" key="1">
    <source>
        <dbReference type="EMBL" id="EME79856.1"/>
    </source>
</evidence>
<dbReference type="VEuPathDB" id="FungiDB:MYCFIDRAFT_211888"/>
<protein>
    <submittedName>
        <fullName evidence="1">Uncharacterized protein</fullName>
    </submittedName>
</protein>
<accession>M3A5H1</accession>
<evidence type="ECO:0000313" key="2">
    <source>
        <dbReference type="Proteomes" id="UP000016932"/>
    </source>
</evidence>